<dbReference type="InterPro" id="IPR011006">
    <property type="entry name" value="CheY-like_superfamily"/>
</dbReference>
<accession>A0ABX1S3H5</accession>
<evidence type="ECO:0000256" key="1">
    <source>
        <dbReference type="PROSITE-ProRule" id="PRU00169"/>
    </source>
</evidence>
<evidence type="ECO:0000259" key="2">
    <source>
        <dbReference type="PROSITE" id="PS50110"/>
    </source>
</evidence>
<keyword evidence="1" id="KW-0597">Phosphoprotein</keyword>
<evidence type="ECO:0000313" key="4">
    <source>
        <dbReference type="EMBL" id="NMH89080.1"/>
    </source>
</evidence>
<dbReference type="RefSeq" id="WP_169675721.1">
    <property type="nucleotide sequence ID" value="NZ_JABBHF010000010.1"/>
</dbReference>
<dbReference type="PROSITE" id="PS50110">
    <property type="entry name" value="RESPONSE_REGULATORY"/>
    <property type="match status" value="1"/>
</dbReference>
<name>A0ABX1S3H5_9FLAO</name>
<dbReference type="InterPro" id="IPR007492">
    <property type="entry name" value="LytTR_DNA-bd_dom"/>
</dbReference>
<feature type="modified residue" description="4-aspartylphosphate" evidence="1">
    <location>
        <position position="55"/>
    </location>
</feature>
<evidence type="ECO:0000259" key="3">
    <source>
        <dbReference type="PROSITE" id="PS50930"/>
    </source>
</evidence>
<dbReference type="Pfam" id="PF00072">
    <property type="entry name" value="Response_reg"/>
    <property type="match status" value="1"/>
</dbReference>
<dbReference type="Pfam" id="PF04397">
    <property type="entry name" value="LytTR"/>
    <property type="match status" value="1"/>
</dbReference>
<sequence>MKTQCLIIDDEPLACTLIADYISKIPQLEVLAICHNALEAFETLKNKQVDLLFLDIQMPTLTGIDFLKSLSNPPKVIFTTAYREYAIESYELEVLDYLLKPIPFERFFKAVDKYFKSVCSIDAQVFPSKSVLVETFPDYIQINMNKKHHRVLFEDIIYAESLKDYVRVHTQNTSITTKEKISDFENKLPAFFIRTHRSYIVNAKKITAFTSQDVELGDREIPIGISYKQQVFEILKKI</sequence>
<dbReference type="PANTHER" id="PTHR37299">
    <property type="entry name" value="TRANSCRIPTIONAL REGULATOR-RELATED"/>
    <property type="match status" value="1"/>
</dbReference>
<dbReference type="EMBL" id="JABBHF010000010">
    <property type="protein sequence ID" value="NMH89080.1"/>
    <property type="molecule type" value="Genomic_DNA"/>
</dbReference>
<feature type="domain" description="Response regulatory" evidence="2">
    <location>
        <begin position="4"/>
        <end position="115"/>
    </location>
</feature>
<dbReference type="InterPro" id="IPR046947">
    <property type="entry name" value="LytR-like"/>
</dbReference>
<dbReference type="SUPFAM" id="SSF52172">
    <property type="entry name" value="CheY-like"/>
    <property type="match status" value="1"/>
</dbReference>
<comment type="caution">
    <text evidence="4">The sequence shown here is derived from an EMBL/GenBank/DDBJ whole genome shotgun (WGS) entry which is preliminary data.</text>
</comment>
<dbReference type="Gene3D" id="3.40.50.2300">
    <property type="match status" value="1"/>
</dbReference>
<dbReference type="Gene3D" id="2.40.50.1020">
    <property type="entry name" value="LytTr DNA-binding domain"/>
    <property type="match status" value="1"/>
</dbReference>
<proteinExistence type="predicted"/>
<dbReference type="SMART" id="SM00448">
    <property type="entry name" value="REC"/>
    <property type="match status" value="1"/>
</dbReference>
<feature type="domain" description="HTH LytTR-type" evidence="3">
    <location>
        <begin position="140"/>
        <end position="237"/>
    </location>
</feature>
<protein>
    <submittedName>
        <fullName evidence="4">Response regulator transcription factor</fullName>
    </submittedName>
</protein>
<gene>
    <name evidence="4" type="ORF">HHX25_16330</name>
</gene>
<dbReference type="SMART" id="SM00850">
    <property type="entry name" value="LytTR"/>
    <property type="match status" value="1"/>
</dbReference>
<dbReference type="InterPro" id="IPR001789">
    <property type="entry name" value="Sig_transdc_resp-reg_receiver"/>
</dbReference>
<dbReference type="Proteomes" id="UP000746690">
    <property type="component" value="Unassembled WGS sequence"/>
</dbReference>
<dbReference type="PROSITE" id="PS50930">
    <property type="entry name" value="HTH_LYTTR"/>
    <property type="match status" value="1"/>
</dbReference>
<reference evidence="4 5" key="1">
    <citation type="submission" date="2020-04" db="EMBL/GenBank/DDBJ databases">
        <title>A Flavivirga sp. nov.</title>
        <authorList>
            <person name="Sun X."/>
        </authorList>
    </citation>
    <scope>NUCLEOTIDE SEQUENCE [LARGE SCALE GENOMIC DNA]</scope>
    <source>
        <strain evidence="4 5">Y03</strain>
    </source>
</reference>
<evidence type="ECO:0000313" key="5">
    <source>
        <dbReference type="Proteomes" id="UP000746690"/>
    </source>
</evidence>
<dbReference type="PANTHER" id="PTHR37299:SF1">
    <property type="entry name" value="STAGE 0 SPORULATION PROTEIN A HOMOLOG"/>
    <property type="match status" value="1"/>
</dbReference>
<organism evidence="4 5">
    <name type="scientific">Flavivirga algicola</name>
    <dbReference type="NCBI Taxonomy" id="2729136"/>
    <lineage>
        <taxon>Bacteria</taxon>
        <taxon>Pseudomonadati</taxon>
        <taxon>Bacteroidota</taxon>
        <taxon>Flavobacteriia</taxon>
        <taxon>Flavobacteriales</taxon>
        <taxon>Flavobacteriaceae</taxon>
        <taxon>Flavivirga</taxon>
    </lineage>
</organism>
<keyword evidence="5" id="KW-1185">Reference proteome</keyword>